<evidence type="ECO:0000313" key="2">
    <source>
        <dbReference type="Proteomes" id="UP000676386"/>
    </source>
</evidence>
<proteinExistence type="predicted"/>
<keyword evidence="2" id="KW-1185">Reference proteome</keyword>
<organism evidence="1 2">
    <name type="scientific">Chitinophaga hostae</name>
    <dbReference type="NCBI Taxonomy" id="2831022"/>
    <lineage>
        <taxon>Bacteria</taxon>
        <taxon>Pseudomonadati</taxon>
        <taxon>Bacteroidota</taxon>
        <taxon>Chitinophagia</taxon>
        <taxon>Chitinophagales</taxon>
        <taxon>Chitinophagaceae</taxon>
        <taxon>Chitinophaga</taxon>
    </lineage>
</organism>
<accession>A0ABS5J6P8</accession>
<protein>
    <recommendedName>
        <fullName evidence="3">Lipoprotein</fullName>
    </recommendedName>
</protein>
<gene>
    <name evidence="1" type="ORF">KE626_26450</name>
</gene>
<dbReference type="Proteomes" id="UP000676386">
    <property type="component" value="Unassembled WGS sequence"/>
</dbReference>
<evidence type="ECO:0008006" key="3">
    <source>
        <dbReference type="Google" id="ProtNLM"/>
    </source>
</evidence>
<comment type="caution">
    <text evidence="1">The sequence shown here is derived from an EMBL/GenBank/DDBJ whole genome shotgun (WGS) entry which is preliminary data.</text>
</comment>
<evidence type="ECO:0000313" key="1">
    <source>
        <dbReference type="EMBL" id="MBS0030894.1"/>
    </source>
</evidence>
<dbReference type="EMBL" id="JAGTXB010000018">
    <property type="protein sequence ID" value="MBS0030894.1"/>
    <property type="molecule type" value="Genomic_DNA"/>
</dbReference>
<name>A0ABS5J6P8_9BACT</name>
<reference evidence="1 2" key="1">
    <citation type="submission" date="2021-04" db="EMBL/GenBank/DDBJ databases">
        <title>Chitinophaga sp. nov., isolated from the rhizosphere soil.</title>
        <authorList>
            <person name="He S."/>
        </authorList>
    </citation>
    <scope>NUCLEOTIDE SEQUENCE [LARGE SCALE GENOMIC DNA]</scope>
    <source>
        <strain evidence="1 2">2R12</strain>
    </source>
</reference>
<sequence>MKKYLAIILLAYACTPPAKSYTYSRGADGQLKVQEHTETGTGLRLNVKKRKRAIHPTITFMEAVKEYRRTFHHFPQDIWNLQNMNDKSRNAFKDMKEIGFTDLQLQYVYLDSFVIAFVHKPVYTLANKNNLLSGSDVNGKFIFTYNSKDSSFLYEKKLD</sequence>
<dbReference type="RefSeq" id="WP_211976033.1">
    <property type="nucleotide sequence ID" value="NZ_CBFHAM010000051.1"/>
</dbReference>